<evidence type="ECO:0000313" key="7">
    <source>
        <dbReference type="Proteomes" id="UP000011081"/>
    </source>
</evidence>
<dbReference type="EMBL" id="GL877437">
    <property type="protein sequence ID" value="ELA46651.1"/>
    <property type="molecule type" value="Genomic_DNA"/>
</dbReference>
<dbReference type="GO" id="GO:0019948">
    <property type="term" value="F:SUMO activating enzyme activity"/>
    <property type="evidence" value="ECO:0007669"/>
    <property type="project" value="TreeGrafter"/>
</dbReference>
<dbReference type="Pfam" id="PF00899">
    <property type="entry name" value="ThiF"/>
    <property type="match status" value="1"/>
</dbReference>
<evidence type="ECO:0000256" key="2">
    <source>
        <dbReference type="ARBA" id="ARBA00022786"/>
    </source>
</evidence>
<keyword evidence="7" id="KW-1185">Reference proteome</keyword>
<dbReference type="GeneID" id="19879746"/>
<evidence type="ECO:0000256" key="1">
    <source>
        <dbReference type="ARBA" id="ARBA00022741"/>
    </source>
</evidence>
<evidence type="ECO:0000256" key="4">
    <source>
        <dbReference type="ARBA" id="ARBA00043952"/>
    </source>
</evidence>
<dbReference type="HOGENOM" id="CLU_013325_7_0_1"/>
<dbReference type="Gene3D" id="3.40.50.720">
    <property type="entry name" value="NAD(P)-binding Rossmann-like Domain"/>
    <property type="match status" value="1"/>
</dbReference>
<dbReference type="VEuPathDB" id="MicrosporidiaDB:VCUG_01877"/>
<dbReference type="OMA" id="NCLDNNE"/>
<dbReference type="FunCoup" id="L2GSK6">
    <property type="interactions" value="395"/>
</dbReference>
<feature type="domain" description="THIF-type NAD/FAD binding fold" evidence="5">
    <location>
        <begin position="4"/>
        <end position="285"/>
    </location>
</feature>
<dbReference type="STRING" id="948595.L2GSK6"/>
<comment type="pathway">
    <text evidence="4">Protein modification.</text>
</comment>
<dbReference type="SUPFAM" id="SSF69572">
    <property type="entry name" value="Activating enzymes of the ubiquitin-like proteins"/>
    <property type="match status" value="1"/>
</dbReference>
<dbReference type="PANTHER" id="PTHR10953">
    <property type="entry name" value="UBIQUITIN-ACTIVATING ENZYME E1"/>
    <property type="match status" value="1"/>
</dbReference>
<gene>
    <name evidence="6" type="ORF">VCUG_01877</name>
</gene>
<evidence type="ECO:0000313" key="6">
    <source>
        <dbReference type="EMBL" id="ELA46651.1"/>
    </source>
</evidence>
<dbReference type="Proteomes" id="UP000011081">
    <property type="component" value="Unassembled WGS sequence"/>
</dbReference>
<reference evidence="7" key="1">
    <citation type="submission" date="2011-03" db="EMBL/GenBank/DDBJ databases">
        <title>The genome sequence of Vavraia culicis strain floridensis.</title>
        <authorList>
            <consortium name="The Broad Institute Genome Sequencing Platform"/>
            <person name="Cuomo C."/>
            <person name="Becnel J."/>
            <person name="Sanscrainte N."/>
            <person name="Young S.K."/>
            <person name="Zeng Q."/>
            <person name="Gargeya S."/>
            <person name="Fitzgerald M."/>
            <person name="Haas B."/>
            <person name="Abouelleil A."/>
            <person name="Alvarado L."/>
            <person name="Arachchi H.M."/>
            <person name="Berlin A."/>
            <person name="Chapman S.B."/>
            <person name="Gearin G."/>
            <person name="Goldberg J."/>
            <person name="Griggs A."/>
            <person name="Gujja S."/>
            <person name="Hansen M."/>
            <person name="Heiman D."/>
            <person name="Howarth C."/>
            <person name="Larimer J."/>
            <person name="Lui A."/>
            <person name="MacDonald P.J.P."/>
            <person name="McCowen C."/>
            <person name="Montmayeur A."/>
            <person name="Murphy C."/>
            <person name="Neiman D."/>
            <person name="Pearson M."/>
            <person name="Priest M."/>
            <person name="Roberts A."/>
            <person name="Saif S."/>
            <person name="Shea T."/>
            <person name="Sisk P."/>
            <person name="Stolte C."/>
            <person name="Sykes S."/>
            <person name="Wortman J."/>
            <person name="Nusbaum C."/>
            <person name="Birren B."/>
        </authorList>
    </citation>
    <scope>NUCLEOTIDE SEQUENCE [LARGE SCALE GENOMIC DNA]</scope>
    <source>
        <strain evidence="7">floridensis</strain>
    </source>
</reference>
<dbReference type="GO" id="GO:0005524">
    <property type="term" value="F:ATP binding"/>
    <property type="evidence" value="ECO:0007669"/>
    <property type="project" value="UniProtKB-KW"/>
</dbReference>
<dbReference type="GO" id="GO:0005737">
    <property type="term" value="C:cytoplasm"/>
    <property type="evidence" value="ECO:0007669"/>
    <property type="project" value="TreeGrafter"/>
</dbReference>
<keyword evidence="2" id="KW-0833">Ubl conjugation pathway</keyword>
<name>L2GSK6_VAVCU</name>
<evidence type="ECO:0000259" key="5">
    <source>
        <dbReference type="Pfam" id="PF00899"/>
    </source>
</evidence>
<dbReference type="GO" id="GO:0031510">
    <property type="term" value="C:SUMO activating enzyme complex"/>
    <property type="evidence" value="ECO:0007669"/>
    <property type="project" value="TreeGrafter"/>
</dbReference>
<keyword evidence="1" id="KW-0547">Nucleotide-binding</keyword>
<dbReference type="InterPro" id="IPR045886">
    <property type="entry name" value="ThiF/MoeB/HesA"/>
</dbReference>
<dbReference type="OrthoDB" id="10255449at2759"/>
<dbReference type="InterPro" id="IPR035985">
    <property type="entry name" value="Ubiquitin-activating_enz"/>
</dbReference>
<dbReference type="AlphaFoldDB" id="L2GSK6"/>
<sequence length="401" mass="46219">MEKNILVVGCGGIGCELLKLLMLKGIKHVTIVDNDTIEVTNLNRQFFFTRSNVGKFKTDITKQYYEQMVRDARVISYNESIINERFDLKFFETFEIVYNCLDNVEARSYVSLRCRLARVPLVDGGSAGYLGQSMVFFENECYDCTPKIREQSFPICTIRGRPQSFVHCVAYAKEVVYANIRKKRARYKELENVCRFLFGSRECDSSKTKIAKKIMKYHARLKRSNFPVFNKDNRNINKFIYYVAQARASNYGITVENFFTAEKIVKNIIPSICTTNAAVASLMLISAAGLTHNYFLTKNKKLIIKNYPGISSSTCGICGVKWFVLHLNNNVLMMSDFLEKIGLESAIFVINNRFYDSQRDINELIVSHNSIMVVKSGCELFKFYINVDHRYIFDTEEFTLS</sequence>
<evidence type="ECO:0000256" key="3">
    <source>
        <dbReference type="ARBA" id="ARBA00022840"/>
    </source>
</evidence>
<accession>L2GSK6</accession>
<proteinExistence type="predicted"/>
<dbReference type="PANTHER" id="PTHR10953:SF5">
    <property type="entry name" value="SUMO-ACTIVATING ENZYME SUBUNIT 2"/>
    <property type="match status" value="1"/>
</dbReference>
<organism evidence="6 7">
    <name type="scientific">Vavraia culicis (isolate floridensis)</name>
    <name type="common">Microsporidian parasite</name>
    <dbReference type="NCBI Taxonomy" id="948595"/>
    <lineage>
        <taxon>Eukaryota</taxon>
        <taxon>Fungi</taxon>
        <taxon>Fungi incertae sedis</taxon>
        <taxon>Microsporidia</taxon>
        <taxon>Pleistophoridae</taxon>
        <taxon>Vavraia</taxon>
    </lineage>
</organism>
<dbReference type="InterPro" id="IPR000594">
    <property type="entry name" value="ThiF_NAD_FAD-bd"/>
</dbReference>
<keyword evidence="3" id="KW-0067">ATP-binding</keyword>
<dbReference type="RefSeq" id="XP_008074889.1">
    <property type="nucleotide sequence ID" value="XM_008076698.1"/>
</dbReference>
<dbReference type="GO" id="GO:0016925">
    <property type="term" value="P:protein sumoylation"/>
    <property type="evidence" value="ECO:0007669"/>
    <property type="project" value="TreeGrafter"/>
</dbReference>
<dbReference type="FunFam" id="3.50.50.80:FF:000002">
    <property type="entry name" value="SUMO-activating enzyme subunit 2"/>
    <property type="match status" value="1"/>
</dbReference>
<protein>
    <recommendedName>
        <fullName evidence="5">THIF-type NAD/FAD binding fold domain-containing protein</fullName>
    </recommendedName>
</protein>
<dbReference type="InParanoid" id="L2GSK6"/>
<dbReference type="PROSITE" id="PS51257">
    <property type="entry name" value="PROKAR_LIPOPROTEIN"/>
    <property type="match status" value="1"/>
</dbReference>